<dbReference type="Gene3D" id="3.90.1150.10">
    <property type="entry name" value="Aspartate Aminotransferase, domain 1"/>
    <property type="match status" value="1"/>
</dbReference>
<dbReference type="AlphaFoldDB" id="A0A128A669"/>
<keyword evidence="3" id="KW-1185">Reference proteome</keyword>
<dbReference type="SUPFAM" id="SSF53383">
    <property type="entry name" value="PLP-dependent transferases"/>
    <property type="match status" value="1"/>
</dbReference>
<evidence type="ECO:0000256" key="1">
    <source>
        <dbReference type="RuleBase" id="RU004508"/>
    </source>
</evidence>
<dbReference type="KEGG" id="ndv:NDEV_2078"/>
<dbReference type="InterPro" id="IPR015422">
    <property type="entry name" value="PyrdxlP-dep_Trfase_small"/>
</dbReference>
<proteinExistence type="inferred from homology"/>
<dbReference type="GO" id="GO:0030170">
    <property type="term" value="F:pyridoxal phosphate binding"/>
    <property type="evidence" value="ECO:0007669"/>
    <property type="project" value="TreeGrafter"/>
</dbReference>
<evidence type="ECO:0000313" key="3">
    <source>
        <dbReference type="Proteomes" id="UP000196239"/>
    </source>
</evidence>
<reference evidence="3" key="1">
    <citation type="submission" date="2015-10" db="EMBL/GenBank/DDBJ databases">
        <authorList>
            <person name="Lehtovirta-Morley L.E."/>
            <person name="Vieille C."/>
        </authorList>
    </citation>
    <scope>NUCLEOTIDE SEQUENCE [LARGE SCALE GENOMIC DNA]</scope>
</reference>
<dbReference type="GO" id="GO:0008483">
    <property type="term" value="F:transaminase activity"/>
    <property type="evidence" value="ECO:0007669"/>
    <property type="project" value="UniProtKB-KW"/>
</dbReference>
<dbReference type="Pfam" id="PF01041">
    <property type="entry name" value="DegT_DnrJ_EryC1"/>
    <property type="match status" value="1"/>
</dbReference>
<gene>
    <name evidence="2" type="ORF">NDEV_2078</name>
</gene>
<name>A0A128A669_9ARCH</name>
<dbReference type="InterPro" id="IPR015421">
    <property type="entry name" value="PyrdxlP-dep_Trfase_major"/>
</dbReference>
<dbReference type="InterPro" id="IPR000653">
    <property type="entry name" value="DegT/StrS_aminotransferase"/>
</dbReference>
<dbReference type="Gene3D" id="3.40.640.10">
    <property type="entry name" value="Type I PLP-dependent aspartate aminotransferase-like (Major domain)"/>
    <property type="match status" value="1"/>
</dbReference>
<keyword evidence="2" id="KW-0032">Aminotransferase</keyword>
<accession>A0A128A669</accession>
<organism evidence="2 3">
    <name type="scientific">Nitrosotalea devaniterrae</name>
    <dbReference type="NCBI Taxonomy" id="1078905"/>
    <lineage>
        <taxon>Archaea</taxon>
        <taxon>Nitrososphaerota</taxon>
        <taxon>Nitrososphaeria</taxon>
        <taxon>Nitrosotaleales</taxon>
        <taxon>Nitrosotaleaceae</taxon>
        <taxon>Nitrosotalea</taxon>
    </lineage>
</organism>
<protein>
    <submittedName>
        <fullName evidence="2">Pyridoxal phosphate-dependent aminotransferase</fullName>
    </submittedName>
</protein>
<dbReference type="PANTHER" id="PTHR30244">
    <property type="entry name" value="TRANSAMINASE"/>
    <property type="match status" value="1"/>
</dbReference>
<dbReference type="Proteomes" id="UP000196239">
    <property type="component" value="Chromosome 1"/>
</dbReference>
<dbReference type="CDD" id="cd00616">
    <property type="entry name" value="AHBA_syn"/>
    <property type="match status" value="1"/>
</dbReference>
<keyword evidence="2" id="KW-0808">Transferase</keyword>
<comment type="similarity">
    <text evidence="1">Belongs to the DegT/DnrJ/EryC1 family.</text>
</comment>
<dbReference type="PANTHER" id="PTHR30244:SF34">
    <property type="entry name" value="DTDP-4-AMINO-4,6-DIDEOXYGALACTOSE TRANSAMINASE"/>
    <property type="match status" value="1"/>
</dbReference>
<keyword evidence="1" id="KW-0663">Pyridoxal phosphate</keyword>
<evidence type="ECO:0000313" key="2">
    <source>
        <dbReference type="EMBL" id="CUR52840.1"/>
    </source>
</evidence>
<dbReference type="PIRSF" id="PIRSF000390">
    <property type="entry name" value="PLP_StrS"/>
    <property type="match status" value="1"/>
</dbReference>
<dbReference type="InterPro" id="IPR015424">
    <property type="entry name" value="PyrdxlP-dep_Trfase"/>
</dbReference>
<sequence length="361" mass="40208">MKIPINIPIIEKDEINEVRSVLTEKSLTTAANAGGKRVQDFEQLLASYTKSKYAVAVNSGTAALQAALYALDIKQGDEVLVPSFTFVATANSILSVGAKPVFVDIRPENYTMDPSDLKKKITKKSKAIMPVHLYGNFSYMDEISEIAHKHNLEIIEDACQSLGTTYKKKQSGTFSKMGCFSMYAAKVVTAGEGGAIVTDDKNLFDKLRKIRNHGMLHGYDTRILGLNLRLPEICAAIAKIQMKKLPKFLEKRKKNATVLNELLSDLNVILPEERKGVNVNWYLYTIATKNRNKLMKQLNLQGIGATAYYSIPVHKTPFYKKDLKLPLTDWAADSVLSLPVNPLVTENDLHHISKTLHKLIA</sequence>
<dbReference type="GO" id="GO:0000271">
    <property type="term" value="P:polysaccharide biosynthetic process"/>
    <property type="evidence" value="ECO:0007669"/>
    <property type="project" value="TreeGrafter"/>
</dbReference>
<dbReference type="EMBL" id="LN890280">
    <property type="protein sequence ID" value="CUR52840.1"/>
    <property type="molecule type" value="Genomic_DNA"/>
</dbReference>